<gene>
    <name evidence="2" type="ORF">HDF12_003965</name>
</gene>
<dbReference type="Proteomes" id="UP000534186">
    <property type="component" value="Unassembled WGS sequence"/>
</dbReference>
<accession>A0A7Y9NQ85</accession>
<feature type="compositionally biased region" description="Polar residues" evidence="1">
    <location>
        <begin position="74"/>
        <end position="85"/>
    </location>
</feature>
<feature type="region of interest" description="Disordered" evidence="1">
    <location>
        <begin position="74"/>
        <end position="99"/>
    </location>
</feature>
<organism evidence="2 3">
    <name type="scientific">Tunturiibacter lichenicola</name>
    <dbReference type="NCBI Taxonomy" id="2051959"/>
    <lineage>
        <taxon>Bacteria</taxon>
        <taxon>Pseudomonadati</taxon>
        <taxon>Acidobacteriota</taxon>
        <taxon>Terriglobia</taxon>
        <taxon>Terriglobales</taxon>
        <taxon>Acidobacteriaceae</taxon>
        <taxon>Tunturiibacter</taxon>
    </lineage>
</organism>
<dbReference type="AlphaFoldDB" id="A0A7Y9NQ85"/>
<proteinExistence type="predicted"/>
<protein>
    <submittedName>
        <fullName evidence="2">Uncharacterized protein</fullName>
    </submittedName>
</protein>
<evidence type="ECO:0000313" key="2">
    <source>
        <dbReference type="EMBL" id="NYF53566.1"/>
    </source>
</evidence>
<evidence type="ECO:0000256" key="1">
    <source>
        <dbReference type="SAM" id="MobiDB-lite"/>
    </source>
</evidence>
<reference evidence="2 3" key="1">
    <citation type="submission" date="2020-07" db="EMBL/GenBank/DDBJ databases">
        <title>Genomic Encyclopedia of Type Strains, Phase IV (KMG-V): Genome sequencing to study the core and pangenomes of soil and plant-associated prokaryotes.</title>
        <authorList>
            <person name="Whitman W."/>
        </authorList>
    </citation>
    <scope>NUCLEOTIDE SEQUENCE [LARGE SCALE GENOMIC DNA]</scope>
    <source>
        <strain evidence="2 3">M8UP30</strain>
    </source>
</reference>
<evidence type="ECO:0000313" key="3">
    <source>
        <dbReference type="Proteomes" id="UP000534186"/>
    </source>
</evidence>
<comment type="caution">
    <text evidence="2">The sequence shown here is derived from an EMBL/GenBank/DDBJ whole genome shotgun (WGS) entry which is preliminary data.</text>
</comment>
<dbReference type="InterPro" id="IPR014710">
    <property type="entry name" value="RmlC-like_jellyroll"/>
</dbReference>
<dbReference type="Gene3D" id="2.60.120.10">
    <property type="entry name" value="Jelly Rolls"/>
    <property type="match status" value="1"/>
</dbReference>
<sequence length="115" mass="12235">MPITTDEASQNNPLSPDDLARSLILASADDNNRSHIGLVGDTYTILLSGKDTAGRFCLIDMHIPPGGGPLHIATTSKRPSPSSTARWKPPVAERNPPSRSASVIGLTDLVYQLDC</sequence>
<dbReference type="EMBL" id="JACCCV010000002">
    <property type="protein sequence ID" value="NYF53566.1"/>
    <property type="molecule type" value="Genomic_DNA"/>
</dbReference>
<name>A0A7Y9NQ85_9BACT</name>